<organism evidence="5">
    <name type="scientific">Chloropicon roscoffensis</name>
    <dbReference type="NCBI Taxonomy" id="1461544"/>
    <lineage>
        <taxon>Eukaryota</taxon>
        <taxon>Viridiplantae</taxon>
        <taxon>Chlorophyta</taxon>
        <taxon>Chloropicophyceae</taxon>
        <taxon>Chloropicales</taxon>
        <taxon>Chloropicaceae</taxon>
        <taxon>Chloropicon</taxon>
    </lineage>
</organism>
<accession>A0A7S3FQG0</accession>
<evidence type="ECO:0000256" key="2">
    <source>
        <dbReference type="SAM" id="MobiDB-lite"/>
    </source>
</evidence>
<protein>
    <submittedName>
        <fullName evidence="6">GATA-type domain-containing protein</fullName>
    </submittedName>
</protein>
<keyword evidence="7" id="KW-1185">Reference proteome</keyword>
<dbReference type="EMBL" id="HBHZ01002494">
    <property type="protein sequence ID" value="CAE0188863.1"/>
    <property type="molecule type" value="Transcribed_RNA"/>
</dbReference>
<dbReference type="PROSITE" id="PS00344">
    <property type="entry name" value="GATA_ZN_FINGER_1"/>
    <property type="match status" value="1"/>
</dbReference>
<dbReference type="SUPFAM" id="SSF57716">
    <property type="entry name" value="Glucocorticoid receptor-like (DNA-binding domain)"/>
    <property type="match status" value="1"/>
</dbReference>
<keyword evidence="1" id="KW-0479">Metal-binding</keyword>
<dbReference type="EMBL" id="CP151509">
    <property type="protein sequence ID" value="WZN64439.1"/>
    <property type="molecule type" value="Genomic_DNA"/>
</dbReference>
<dbReference type="GO" id="GO:0030466">
    <property type="term" value="P:silent mating-type cassette heterochromatin formation"/>
    <property type="evidence" value="ECO:0007669"/>
    <property type="project" value="TreeGrafter"/>
</dbReference>
<dbReference type="InterPro" id="IPR013088">
    <property type="entry name" value="Znf_NHR/GATA"/>
</dbReference>
<dbReference type="PROSITE" id="PS50114">
    <property type="entry name" value="GATA_ZN_FINGER_2"/>
    <property type="match status" value="1"/>
</dbReference>
<evidence type="ECO:0000256" key="1">
    <source>
        <dbReference type="PROSITE-ProRule" id="PRU00094"/>
    </source>
</evidence>
<dbReference type="GO" id="GO:0043565">
    <property type="term" value="F:sequence-specific DNA binding"/>
    <property type="evidence" value="ECO:0007669"/>
    <property type="project" value="InterPro"/>
</dbReference>
<evidence type="ECO:0000259" key="3">
    <source>
        <dbReference type="PROSITE" id="PS50114"/>
    </source>
</evidence>
<dbReference type="GO" id="GO:0006357">
    <property type="term" value="P:regulation of transcription by RNA polymerase II"/>
    <property type="evidence" value="ECO:0007669"/>
    <property type="project" value="TreeGrafter"/>
</dbReference>
<dbReference type="PANTHER" id="PTHR39147">
    <property type="entry name" value="PROTEIN SPT21"/>
    <property type="match status" value="1"/>
</dbReference>
<dbReference type="GO" id="GO:0000183">
    <property type="term" value="P:rDNA heterochromatin formation"/>
    <property type="evidence" value="ECO:0007669"/>
    <property type="project" value="TreeGrafter"/>
</dbReference>
<evidence type="ECO:0000313" key="7">
    <source>
        <dbReference type="Proteomes" id="UP001472866"/>
    </source>
</evidence>
<dbReference type="Pfam" id="PF00320">
    <property type="entry name" value="GATA"/>
    <property type="match status" value="1"/>
</dbReference>
<feature type="compositionally biased region" description="Polar residues" evidence="2">
    <location>
        <begin position="243"/>
        <end position="252"/>
    </location>
</feature>
<feature type="compositionally biased region" description="Low complexity" evidence="2">
    <location>
        <begin position="64"/>
        <end position="77"/>
    </location>
</feature>
<sequence>MVMAKGPLRPVPVSHASPKAACERVLETLDSAGASDSAETRETRLDSPAPATKEQENKGLRTIAAAAAATTTATTTTGNLPSSAGAGPKKAEHTTTTTTTAAATLPLPRATAIRTLPPASAAMAAVPSPGLQQLQASQLLQQQAQAQAAYQYAYWSQYMLAAMNQRLVMGTTAGPVVVPASATMKGLGLPMAGISSATDLVLAPTNSNLSTTTQHGLLVASQRRKKGSGAADLGRTRDRSIKKTSSSATQNKVCSNCGTSSTPFWRKNKVGGLPLCNACGLYCSKNDAMRPRELWRGEPGASAAAAAAANAAQQAALPAPPKQE</sequence>
<gene>
    <name evidence="4" type="ORF">CROS1456_LOCUS1934</name>
    <name evidence="5" type="ORF">CROS1456_LOCUS1935</name>
    <name evidence="6" type="ORF">HKI87_09g59950</name>
</gene>
<dbReference type="InterPro" id="IPR042403">
    <property type="entry name" value="Spt21/Ams2"/>
</dbReference>
<feature type="region of interest" description="Disordered" evidence="2">
    <location>
        <begin position="221"/>
        <end position="252"/>
    </location>
</feature>
<evidence type="ECO:0000313" key="5">
    <source>
        <dbReference type="EMBL" id="CAE0188864.1"/>
    </source>
</evidence>
<dbReference type="Gene3D" id="3.30.50.10">
    <property type="entry name" value="Erythroid Transcription Factor GATA-1, subunit A"/>
    <property type="match status" value="1"/>
</dbReference>
<name>A0A7S3FQG0_9CHLO</name>
<dbReference type="Proteomes" id="UP001472866">
    <property type="component" value="Chromosome 09"/>
</dbReference>
<dbReference type="EMBL" id="HBHZ01002495">
    <property type="protein sequence ID" value="CAE0188864.1"/>
    <property type="molecule type" value="Transcribed_RNA"/>
</dbReference>
<dbReference type="CDD" id="cd00202">
    <property type="entry name" value="ZnF_GATA"/>
    <property type="match status" value="1"/>
</dbReference>
<keyword evidence="1" id="KW-0863">Zinc-finger</keyword>
<evidence type="ECO:0000313" key="6">
    <source>
        <dbReference type="EMBL" id="WZN64439.1"/>
    </source>
</evidence>
<feature type="region of interest" description="Disordered" evidence="2">
    <location>
        <begin position="31"/>
        <end position="103"/>
    </location>
</feature>
<keyword evidence="1" id="KW-0862">Zinc</keyword>
<evidence type="ECO:0000313" key="4">
    <source>
        <dbReference type="EMBL" id="CAE0188863.1"/>
    </source>
</evidence>
<feature type="region of interest" description="Disordered" evidence="2">
    <location>
        <begin position="305"/>
        <end position="324"/>
    </location>
</feature>
<proteinExistence type="predicted"/>
<dbReference type="InterPro" id="IPR000679">
    <property type="entry name" value="Znf_GATA"/>
</dbReference>
<reference evidence="6 7" key="2">
    <citation type="submission" date="2024-03" db="EMBL/GenBank/DDBJ databases">
        <title>Complete genome sequence of the green alga Chloropicon roscoffensis RCC1871.</title>
        <authorList>
            <person name="Lemieux C."/>
            <person name="Pombert J.-F."/>
            <person name="Otis C."/>
            <person name="Turmel M."/>
        </authorList>
    </citation>
    <scope>NUCLEOTIDE SEQUENCE [LARGE SCALE GENOMIC DNA]</scope>
    <source>
        <strain evidence="6 7">RCC1871</strain>
    </source>
</reference>
<feature type="domain" description="GATA-type" evidence="3">
    <location>
        <begin position="248"/>
        <end position="291"/>
    </location>
</feature>
<feature type="compositionally biased region" description="Low complexity" evidence="2">
    <location>
        <begin position="94"/>
        <end position="103"/>
    </location>
</feature>
<reference evidence="5" key="1">
    <citation type="submission" date="2021-01" db="EMBL/GenBank/DDBJ databases">
        <authorList>
            <person name="Corre E."/>
            <person name="Pelletier E."/>
            <person name="Niang G."/>
            <person name="Scheremetjew M."/>
            <person name="Finn R."/>
            <person name="Kale V."/>
            <person name="Holt S."/>
            <person name="Cochrane G."/>
            <person name="Meng A."/>
            <person name="Brown T."/>
            <person name="Cohen L."/>
        </authorList>
    </citation>
    <scope>NUCLEOTIDE SEQUENCE</scope>
    <source>
        <strain evidence="5">RCC1871</strain>
    </source>
</reference>
<dbReference type="GO" id="GO:0008270">
    <property type="term" value="F:zinc ion binding"/>
    <property type="evidence" value="ECO:0007669"/>
    <property type="project" value="UniProtKB-KW"/>
</dbReference>
<dbReference type="SMART" id="SM00401">
    <property type="entry name" value="ZnF_GATA"/>
    <property type="match status" value="1"/>
</dbReference>
<dbReference type="PANTHER" id="PTHR39147:SF1">
    <property type="entry name" value="PROTEIN SPT21"/>
    <property type="match status" value="1"/>
</dbReference>
<dbReference type="AlphaFoldDB" id="A0A7S3FQG0"/>
<feature type="compositionally biased region" description="Low complexity" evidence="2">
    <location>
        <begin position="305"/>
        <end position="317"/>
    </location>
</feature>